<keyword evidence="6" id="KW-0028">Amino-acid biosynthesis</keyword>
<comment type="caution">
    <text evidence="10">The sequence shown here is derived from an EMBL/GenBank/DDBJ whole genome shotgun (WGS) entry which is preliminary data.</text>
</comment>
<evidence type="ECO:0000256" key="6">
    <source>
        <dbReference type="ARBA" id="ARBA00022888"/>
    </source>
</evidence>
<dbReference type="PANTHER" id="PTHR43284">
    <property type="entry name" value="ASPARAGINE SYNTHETASE (GLUTAMINE-HYDROLYZING)"/>
    <property type="match status" value="1"/>
</dbReference>
<dbReference type="PROSITE" id="PS51278">
    <property type="entry name" value="GATASE_TYPE_2"/>
    <property type="match status" value="1"/>
</dbReference>
<evidence type="ECO:0000259" key="9">
    <source>
        <dbReference type="PROSITE" id="PS51278"/>
    </source>
</evidence>
<dbReference type="InterPro" id="IPR033738">
    <property type="entry name" value="AsnB_N"/>
</dbReference>
<dbReference type="CDD" id="cd00712">
    <property type="entry name" value="AsnB"/>
    <property type="match status" value="1"/>
</dbReference>
<comment type="pathway">
    <text evidence="1">Amino-acid biosynthesis; L-asparagine biosynthesis; L-asparagine from L-aspartate (L-Gln route): step 1/1.</text>
</comment>
<comment type="similarity">
    <text evidence="2">Belongs to the asparagine synthetase family.</text>
</comment>
<dbReference type="PIRSF" id="PIRSF001589">
    <property type="entry name" value="Asn_synthetase_glu-h"/>
    <property type="match status" value="1"/>
</dbReference>
<evidence type="ECO:0000256" key="1">
    <source>
        <dbReference type="ARBA" id="ARBA00005187"/>
    </source>
</evidence>
<feature type="domain" description="Glutamine amidotransferase type-2" evidence="9">
    <location>
        <begin position="2"/>
        <end position="210"/>
    </location>
</feature>
<evidence type="ECO:0000313" key="11">
    <source>
        <dbReference type="Proteomes" id="UP001612812"/>
    </source>
</evidence>
<dbReference type="EMBL" id="JBITLE010000002">
    <property type="protein sequence ID" value="MFI7261847.1"/>
    <property type="molecule type" value="Genomic_DNA"/>
</dbReference>
<keyword evidence="10" id="KW-0436">Ligase</keyword>
<dbReference type="NCBIfam" id="TIGR01536">
    <property type="entry name" value="asn_synth_AEB"/>
    <property type="match status" value="1"/>
</dbReference>
<comment type="catalytic activity">
    <reaction evidence="8">
        <text>L-aspartate + L-glutamine + ATP + H2O = L-asparagine + L-glutamate + AMP + diphosphate + H(+)</text>
        <dbReference type="Rhea" id="RHEA:12228"/>
        <dbReference type="ChEBI" id="CHEBI:15377"/>
        <dbReference type="ChEBI" id="CHEBI:15378"/>
        <dbReference type="ChEBI" id="CHEBI:29985"/>
        <dbReference type="ChEBI" id="CHEBI:29991"/>
        <dbReference type="ChEBI" id="CHEBI:30616"/>
        <dbReference type="ChEBI" id="CHEBI:33019"/>
        <dbReference type="ChEBI" id="CHEBI:58048"/>
        <dbReference type="ChEBI" id="CHEBI:58359"/>
        <dbReference type="ChEBI" id="CHEBI:456215"/>
        <dbReference type="EC" id="6.3.5.4"/>
    </reaction>
</comment>
<dbReference type="EC" id="6.3.5.4" evidence="3"/>
<keyword evidence="7" id="KW-0315">Glutamine amidotransferase</keyword>
<sequence length="639" mass="71145">MCGIAGTVSLDRPDPELVRRMCDAIAHRGPDAAGLHVDEHAALGMRRLAIIDVAGGQQPVRNEDGSVVAVFNGELYNFAELRAELVGRGHRFGSQGDSECLVHLYEEHGDALVHELRGMFAFAIWDVRRQRLLLGRDRVGKKPLYWRADGADISFASEVKCLLQDPKLVRQVDLTALHHYLTYQYVPAPWSIYQGVRKLPPGHLLSWEDGRTEVRRYWRLDCTPHPVTDEREAAAELRERLLDAVRVRLVSERPLGAFLSGGVDSSAVVAAMARLTSAPVKTFSIGFTEARFDERAHARVVAQRYATDHHELVVTPSCVDLLPTLTWHFDEPFADSSAIPSFLVAQLTRQHVTVALNGDGGDECFGGYQRYALMQALNTVPGWMTPRALQGIGDGLVRRTTAGSRPRALGRVLQLLGQPPLARYGALTSIFPPAQQLDLYTDDLREQLTGVDPWSLLAEAYDASGATDPVGRLIDADVNTYLPGDLLVKVDISTMANSLEARSPFLDHHLMEWAAHLPTRLKVRRGRTKHLLKQAMEPWLPAQLIDRPKMGFAVPLGHWLRGELRDLAWSVLTDGTARSRGLFRPQAVTDLLERHAGGDDESHRIWTLLQFELWHRHWLDEAATRPPVSTGGCLLAPRP</sequence>
<dbReference type="CDD" id="cd01991">
    <property type="entry name" value="Asn_synthase_B_C"/>
    <property type="match status" value="1"/>
</dbReference>
<evidence type="ECO:0000256" key="7">
    <source>
        <dbReference type="ARBA" id="ARBA00022962"/>
    </source>
</evidence>
<evidence type="ECO:0000256" key="3">
    <source>
        <dbReference type="ARBA" id="ARBA00012737"/>
    </source>
</evidence>
<dbReference type="Proteomes" id="UP001612812">
    <property type="component" value="Unassembled WGS sequence"/>
</dbReference>
<keyword evidence="5" id="KW-0067">ATP-binding</keyword>
<evidence type="ECO:0000256" key="5">
    <source>
        <dbReference type="ARBA" id="ARBA00022840"/>
    </source>
</evidence>
<evidence type="ECO:0000256" key="8">
    <source>
        <dbReference type="ARBA" id="ARBA00048741"/>
    </source>
</evidence>
<evidence type="ECO:0000256" key="4">
    <source>
        <dbReference type="ARBA" id="ARBA00022741"/>
    </source>
</evidence>
<dbReference type="InterPro" id="IPR017932">
    <property type="entry name" value="GATase_2_dom"/>
</dbReference>
<dbReference type="SUPFAM" id="SSF52402">
    <property type="entry name" value="Adenine nucleotide alpha hydrolases-like"/>
    <property type="match status" value="1"/>
</dbReference>
<dbReference type="RefSeq" id="WP_396768038.1">
    <property type="nucleotide sequence ID" value="NZ_JBITLA010000001.1"/>
</dbReference>
<dbReference type="InterPro" id="IPR014729">
    <property type="entry name" value="Rossmann-like_a/b/a_fold"/>
</dbReference>
<dbReference type="InterPro" id="IPR029055">
    <property type="entry name" value="Ntn_hydrolases_N"/>
</dbReference>
<dbReference type="InterPro" id="IPR006426">
    <property type="entry name" value="Asn_synth_AEB"/>
</dbReference>
<evidence type="ECO:0000256" key="2">
    <source>
        <dbReference type="ARBA" id="ARBA00005752"/>
    </source>
</evidence>
<dbReference type="Gene3D" id="3.40.50.620">
    <property type="entry name" value="HUPs"/>
    <property type="match status" value="1"/>
</dbReference>
<dbReference type="InterPro" id="IPR051786">
    <property type="entry name" value="ASN_synthetase/amidase"/>
</dbReference>
<dbReference type="Pfam" id="PF13537">
    <property type="entry name" value="GATase_7"/>
    <property type="match status" value="1"/>
</dbReference>
<dbReference type="InterPro" id="IPR001962">
    <property type="entry name" value="Asn_synthase"/>
</dbReference>
<keyword evidence="11" id="KW-1185">Reference proteome</keyword>
<proteinExistence type="inferred from homology"/>
<organism evidence="10 11">
    <name type="scientific">Micromonospora maritima</name>
    <dbReference type="NCBI Taxonomy" id="986711"/>
    <lineage>
        <taxon>Bacteria</taxon>
        <taxon>Bacillati</taxon>
        <taxon>Actinomycetota</taxon>
        <taxon>Actinomycetes</taxon>
        <taxon>Micromonosporales</taxon>
        <taxon>Micromonosporaceae</taxon>
        <taxon>Micromonospora</taxon>
    </lineage>
</organism>
<dbReference type="SUPFAM" id="SSF56235">
    <property type="entry name" value="N-terminal nucleophile aminohydrolases (Ntn hydrolases)"/>
    <property type="match status" value="1"/>
</dbReference>
<gene>
    <name evidence="10" type="primary">asnB</name>
    <name evidence="10" type="ORF">ACIBP4_05960</name>
</gene>
<keyword evidence="6" id="KW-0061">Asparagine biosynthesis</keyword>
<evidence type="ECO:0000313" key="10">
    <source>
        <dbReference type="EMBL" id="MFI7261847.1"/>
    </source>
</evidence>
<dbReference type="PANTHER" id="PTHR43284:SF1">
    <property type="entry name" value="ASPARAGINE SYNTHETASE"/>
    <property type="match status" value="1"/>
</dbReference>
<name>A0ABW7ZG66_9ACTN</name>
<dbReference type="Gene3D" id="3.60.20.10">
    <property type="entry name" value="Glutamine Phosphoribosylpyrophosphate, subunit 1, domain 1"/>
    <property type="match status" value="1"/>
</dbReference>
<reference evidence="10 11" key="1">
    <citation type="submission" date="2024-10" db="EMBL/GenBank/DDBJ databases">
        <title>The Natural Products Discovery Center: Release of the First 8490 Sequenced Strains for Exploring Actinobacteria Biosynthetic Diversity.</title>
        <authorList>
            <person name="Kalkreuter E."/>
            <person name="Kautsar S.A."/>
            <person name="Yang D."/>
            <person name="Bader C.D."/>
            <person name="Teijaro C.N."/>
            <person name="Fluegel L."/>
            <person name="Davis C.M."/>
            <person name="Simpson J.R."/>
            <person name="Lauterbach L."/>
            <person name="Steele A.D."/>
            <person name="Gui C."/>
            <person name="Meng S."/>
            <person name="Li G."/>
            <person name="Viehrig K."/>
            <person name="Ye F."/>
            <person name="Su P."/>
            <person name="Kiefer A.F."/>
            <person name="Nichols A."/>
            <person name="Cepeda A.J."/>
            <person name="Yan W."/>
            <person name="Fan B."/>
            <person name="Jiang Y."/>
            <person name="Adhikari A."/>
            <person name="Zheng C.-J."/>
            <person name="Schuster L."/>
            <person name="Cowan T.M."/>
            <person name="Smanski M.J."/>
            <person name="Chevrette M.G."/>
            <person name="De Carvalho L.P.S."/>
            <person name="Shen B."/>
        </authorList>
    </citation>
    <scope>NUCLEOTIDE SEQUENCE [LARGE SCALE GENOMIC DNA]</scope>
    <source>
        <strain evidence="10 11">NPDC049845</strain>
    </source>
</reference>
<dbReference type="GO" id="GO:0004066">
    <property type="term" value="F:asparagine synthase (glutamine-hydrolyzing) activity"/>
    <property type="evidence" value="ECO:0007669"/>
    <property type="project" value="UniProtKB-EC"/>
</dbReference>
<protein>
    <recommendedName>
        <fullName evidence="3">asparagine synthase (glutamine-hydrolyzing)</fullName>
        <ecNumber evidence="3">6.3.5.4</ecNumber>
    </recommendedName>
</protein>
<keyword evidence="4" id="KW-0547">Nucleotide-binding</keyword>
<accession>A0ABW7ZG66</accession>
<dbReference type="Pfam" id="PF00733">
    <property type="entry name" value="Asn_synthase"/>
    <property type="match status" value="1"/>
</dbReference>